<dbReference type="OrthoDB" id="7344096at2759"/>
<feature type="region of interest" description="Disordered" evidence="5">
    <location>
        <begin position="314"/>
        <end position="338"/>
    </location>
</feature>
<feature type="compositionally biased region" description="Low complexity" evidence="5">
    <location>
        <begin position="317"/>
        <end position="327"/>
    </location>
</feature>
<gene>
    <name evidence="6" type="ORF">CFD26_100825</name>
</gene>
<evidence type="ECO:0000313" key="6">
    <source>
        <dbReference type="EMBL" id="RLL94374.1"/>
    </source>
</evidence>
<evidence type="ECO:0000256" key="5">
    <source>
        <dbReference type="SAM" id="MobiDB-lite"/>
    </source>
</evidence>
<dbReference type="PROSITE" id="PS50096">
    <property type="entry name" value="IQ"/>
    <property type="match status" value="1"/>
</dbReference>
<feature type="compositionally biased region" description="Polar residues" evidence="5">
    <location>
        <begin position="518"/>
        <end position="531"/>
    </location>
</feature>
<feature type="region of interest" description="Disordered" evidence="5">
    <location>
        <begin position="487"/>
        <end position="576"/>
    </location>
</feature>
<feature type="compositionally biased region" description="Basic and acidic residues" evidence="5">
    <location>
        <begin position="487"/>
        <end position="517"/>
    </location>
</feature>
<protein>
    <recommendedName>
        <fullName evidence="8">IQ domain-containing protein IQM6</fullName>
    </recommendedName>
</protein>
<evidence type="ECO:0000256" key="2">
    <source>
        <dbReference type="ARBA" id="ARBA00004496"/>
    </source>
</evidence>
<keyword evidence="4" id="KW-0539">Nucleus</keyword>
<comment type="caution">
    <text evidence="6">The sequence shown here is derived from an EMBL/GenBank/DDBJ whole genome shotgun (WGS) entry which is preliminary data.</text>
</comment>
<feature type="compositionally biased region" description="Low complexity" evidence="5">
    <location>
        <begin position="9"/>
        <end position="20"/>
    </location>
</feature>
<evidence type="ECO:0000256" key="4">
    <source>
        <dbReference type="ARBA" id="ARBA00023242"/>
    </source>
</evidence>
<feature type="compositionally biased region" description="Basic and acidic residues" evidence="5">
    <location>
        <begin position="127"/>
        <end position="136"/>
    </location>
</feature>
<feature type="region of interest" description="Disordered" evidence="5">
    <location>
        <begin position="125"/>
        <end position="164"/>
    </location>
</feature>
<accession>A0A421CX51</accession>
<feature type="compositionally biased region" description="Low complexity" evidence="5">
    <location>
        <begin position="142"/>
        <end position="163"/>
    </location>
</feature>
<dbReference type="PANTHER" id="PTHR31250">
    <property type="entry name" value="IQ DOMAIN-CONTAINING PROTEIN IQM3"/>
    <property type="match status" value="1"/>
</dbReference>
<dbReference type="InterPro" id="IPR000048">
    <property type="entry name" value="IQ_motif_EF-hand-BS"/>
</dbReference>
<organism evidence="6 7">
    <name type="scientific">Aspergillus turcosus</name>
    <dbReference type="NCBI Taxonomy" id="1245748"/>
    <lineage>
        <taxon>Eukaryota</taxon>
        <taxon>Fungi</taxon>
        <taxon>Dikarya</taxon>
        <taxon>Ascomycota</taxon>
        <taxon>Pezizomycotina</taxon>
        <taxon>Eurotiomycetes</taxon>
        <taxon>Eurotiomycetidae</taxon>
        <taxon>Eurotiales</taxon>
        <taxon>Aspergillaceae</taxon>
        <taxon>Aspergillus</taxon>
        <taxon>Aspergillus subgen. Fumigati</taxon>
    </lineage>
</organism>
<dbReference type="InterPro" id="IPR044159">
    <property type="entry name" value="IQM"/>
</dbReference>
<name>A0A421CX51_9EURO</name>
<reference evidence="6 7" key="1">
    <citation type="submission" date="2018-08" db="EMBL/GenBank/DDBJ databases">
        <title>Draft genome sequences of two Aspergillus turcosus clinical strains isolated from bronchoalveolar lavage fluid: one azole-susceptible and the other azole-resistant.</title>
        <authorList>
            <person name="Parent-Michaud M."/>
            <person name="Dufresne P.J."/>
            <person name="Fournier E."/>
            <person name="Martineau C."/>
            <person name="Moreira S."/>
            <person name="Perkins V."/>
            <person name="De Repentigny L."/>
            <person name="Dufresne S.F."/>
        </authorList>
    </citation>
    <scope>NUCLEOTIDE SEQUENCE [LARGE SCALE GENOMIC DNA]</scope>
    <source>
        <strain evidence="6">HMR AF 1038</strain>
    </source>
</reference>
<dbReference type="GO" id="GO:0005737">
    <property type="term" value="C:cytoplasm"/>
    <property type="evidence" value="ECO:0007669"/>
    <property type="project" value="UniProtKB-SubCell"/>
</dbReference>
<dbReference type="STRING" id="1245748.A0A421CX51"/>
<evidence type="ECO:0000313" key="7">
    <source>
        <dbReference type="Proteomes" id="UP000215289"/>
    </source>
</evidence>
<feature type="region of interest" description="Disordered" evidence="5">
    <location>
        <begin position="1"/>
        <end position="44"/>
    </location>
</feature>
<dbReference type="SMART" id="SM00015">
    <property type="entry name" value="IQ"/>
    <property type="match status" value="1"/>
</dbReference>
<proteinExistence type="predicted"/>
<dbReference type="Proteomes" id="UP000215289">
    <property type="component" value="Unassembled WGS sequence"/>
</dbReference>
<dbReference type="PANTHER" id="PTHR31250:SF27">
    <property type="entry name" value="IQ DOMAIN-CONTAINING PROTEIN IQM5"/>
    <property type="match status" value="1"/>
</dbReference>
<evidence type="ECO:0008006" key="8">
    <source>
        <dbReference type="Google" id="ProtNLM"/>
    </source>
</evidence>
<dbReference type="EMBL" id="NIDN02000209">
    <property type="protein sequence ID" value="RLL94374.1"/>
    <property type="molecule type" value="Genomic_DNA"/>
</dbReference>
<sequence length="576" mass="64105">MAGNIADNSAVPSEEPAAASGDGFSPPTATDGTELARNNDVITPADREKAARLIQRTYRGYRTRRELHGLGVNASARWSEALKEARWHQLYRPSLPPEDAGAGADASKQVHQKWERVVSVAMQVGSDDGKLRDETSSSKLHTASPTATAPSSKSAPANASSTPRSRFLHSFPILHHGVPSQKTAKMMDQRYFLEMIDLKHRHGSNLRKYHNYWKDCPSTQNFFYWLDHGDGKDLDLPECPREKLEHQQVRYLNREERLNYLVTVDQAGLFRWAKNNELVCTDSTRFKDSLKGIVPIDEDAPQFRGHSEAGYPVAYASSSSSTSSQSSSDEDSAVDSSEQINQGYEEAKGIQKLAHITPSVVRDHFTRKPAKRKDMWLFVADTSFRLYIGIKAKGAFQHSSFLRGARVAAAGLIKIWNGQLRSLTPLSGHYRPPSANFRAFVHALQEQGVDMSHVSITKSYAILAGMEGYVRTKHKLRDLHKTLDDSKEKLLHGRHDNRHVETEAQVSDEKAIHKDQAECSSTAVNEESLSVNDKEGEGRGLPARVKIHQAAASQDPIDPSDEPASMPDHDEYTHIA</sequence>
<keyword evidence="7" id="KW-1185">Reference proteome</keyword>
<evidence type="ECO:0000256" key="3">
    <source>
        <dbReference type="ARBA" id="ARBA00022490"/>
    </source>
</evidence>
<feature type="compositionally biased region" description="Basic and acidic residues" evidence="5">
    <location>
        <begin position="567"/>
        <end position="576"/>
    </location>
</feature>
<evidence type="ECO:0000256" key="1">
    <source>
        <dbReference type="ARBA" id="ARBA00004123"/>
    </source>
</evidence>
<keyword evidence="3" id="KW-0963">Cytoplasm</keyword>
<comment type="subcellular location">
    <subcellularLocation>
        <location evidence="2">Cytoplasm</location>
    </subcellularLocation>
    <subcellularLocation>
        <location evidence="1">Nucleus</location>
    </subcellularLocation>
</comment>
<dbReference type="GO" id="GO:0005634">
    <property type="term" value="C:nucleus"/>
    <property type="evidence" value="ECO:0007669"/>
    <property type="project" value="UniProtKB-SubCell"/>
</dbReference>
<dbReference type="AlphaFoldDB" id="A0A421CX51"/>